<comment type="similarity">
    <text evidence="1">Belongs to the AAA ATPase family.</text>
</comment>
<dbReference type="FunFam" id="3.40.50.300:FF:001921">
    <property type="entry name" value="AAA ATPase domain-containing protein"/>
    <property type="match status" value="1"/>
</dbReference>
<dbReference type="GO" id="GO:0005524">
    <property type="term" value="F:ATP binding"/>
    <property type="evidence" value="ECO:0007669"/>
    <property type="project" value="UniProtKB-KW"/>
</dbReference>
<dbReference type="STRING" id="35128.B8BQI7"/>
<organism evidence="3 4">
    <name type="scientific">Thalassiosira pseudonana</name>
    <name type="common">Marine diatom</name>
    <name type="synonym">Cyclotella nana</name>
    <dbReference type="NCBI Taxonomy" id="35128"/>
    <lineage>
        <taxon>Eukaryota</taxon>
        <taxon>Sar</taxon>
        <taxon>Stramenopiles</taxon>
        <taxon>Ochrophyta</taxon>
        <taxon>Bacillariophyta</taxon>
        <taxon>Coscinodiscophyceae</taxon>
        <taxon>Thalassiosirophycidae</taxon>
        <taxon>Thalassiosirales</taxon>
        <taxon>Thalassiosiraceae</taxon>
        <taxon>Thalassiosira</taxon>
    </lineage>
</organism>
<dbReference type="InterPro" id="IPR003593">
    <property type="entry name" value="AAA+_ATPase"/>
</dbReference>
<reference evidence="3 4" key="2">
    <citation type="journal article" date="2008" name="Nature">
        <title>The Phaeodactylum genome reveals the evolutionary history of diatom genomes.</title>
        <authorList>
            <person name="Bowler C."/>
            <person name="Allen A.E."/>
            <person name="Badger J.H."/>
            <person name="Grimwood J."/>
            <person name="Jabbari K."/>
            <person name="Kuo A."/>
            <person name="Maheswari U."/>
            <person name="Martens C."/>
            <person name="Maumus F."/>
            <person name="Otillar R.P."/>
            <person name="Rayko E."/>
            <person name="Salamov A."/>
            <person name="Vandepoele K."/>
            <person name="Beszteri B."/>
            <person name="Gruber A."/>
            <person name="Heijde M."/>
            <person name="Katinka M."/>
            <person name="Mock T."/>
            <person name="Valentin K."/>
            <person name="Verret F."/>
            <person name="Berges J.A."/>
            <person name="Brownlee C."/>
            <person name="Cadoret J.P."/>
            <person name="Chiovitti A."/>
            <person name="Choi C.J."/>
            <person name="Coesel S."/>
            <person name="De Martino A."/>
            <person name="Detter J.C."/>
            <person name="Durkin C."/>
            <person name="Falciatore A."/>
            <person name="Fournet J."/>
            <person name="Haruta M."/>
            <person name="Huysman M.J."/>
            <person name="Jenkins B.D."/>
            <person name="Jiroutova K."/>
            <person name="Jorgensen R.E."/>
            <person name="Joubert Y."/>
            <person name="Kaplan A."/>
            <person name="Kroger N."/>
            <person name="Kroth P.G."/>
            <person name="La Roche J."/>
            <person name="Lindquist E."/>
            <person name="Lommer M."/>
            <person name="Martin-Jezequel V."/>
            <person name="Lopez P.J."/>
            <person name="Lucas S."/>
            <person name="Mangogna M."/>
            <person name="McGinnis K."/>
            <person name="Medlin L.K."/>
            <person name="Montsant A."/>
            <person name="Oudot-Le Secq M.P."/>
            <person name="Napoli C."/>
            <person name="Obornik M."/>
            <person name="Parker M.S."/>
            <person name="Petit J.L."/>
            <person name="Porcel B.M."/>
            <person name="Poulsen N."/>
            <person name="Robison M."/>
            <person name="Rychlewski L."/>
            <person name="Rynearson T.A."/>
            <person name="Schmutz J."/>
            <person name="Shapiro H."/>
            <person name="Siaut M."/>
            <person name="Stanley M."/>
            <person name="Sussman M.R."/>
            <person name="Taylor A.R."/>
            <person name="Vardi A."/>
            <person name="von Dassow P."/>
            <person name="Vyverman W."/>
            <person name="Willis A."/>
            <person name="Wyrwicz L.S."/>
            <person name="Rokhsar D.S."/>
            <person name="Weissenbach J."/>
            <person name="Armbrust E.V."/>
            <person name="Green B.R."/>
            <person name="Van de Peer Y."/>
            <person name="Grigoriev I.V."/>
        </authorList>
    </citation>
    <scope>NUCLEOTIDE SEQUENCE [LARGE SCALE GENOMIC DNA]</scope>
    <source>
        <strain evidence="3 4">CCMP1335</strain>
    </source>
</reference>
<feature type="non-terminal residue" evidence="3">
    <location>
        <position position="201"/>
    </location>
</feature>
<dbReference type="PROSITE" id="PS00674">
    <property type="entry name" value="AAA"/>
    <property type="match status" value="1"/>
</dbReference>
<dbReference type="InterPro" id="IPR027417">
    <property type="entry name" value="P-loop_NTPase"/>
</dbReference>
<keyword evidence="1" id="KW-0547">Nucleotide-binding</keyword>
<dbReference type="InParanoid" id="B8BQI7"/>
<dbReference type="InterPro" id="IPR003960">
    <property type="entry name" value="ATPase_AAA_CS"/>
</dbReference>
<sequence length="201" mass="21379">LEISRPSGVLFHGPSGNGKTLACLCLASSLGLHCVKVRASDVFNQWLGGSEATLRSIFARARAASPCILFFDELDALAMNREAEDASATSGVQSRILTTLLNEMDGITNAGGKQDVLVVAATNRLDAIDAALLRPGRLEEHVLLNHPDAPSIKEMLEIQTAKMPLDDSVCLARWSDLLASASTTCAEVEGVCRDACLVAMR</sequence>
<keyword evidence="1" id="KW-0067">ATP-binding</keyword>
<feature type="non-terminal residue" evidence="3">
    <location>
        <position position="1"/>
    </location>
</feature>
<keyword evidence="4" id="KW-1185">Reference proteome</keyword>
<dbReference type="SUPFAM" id="SSF52540">
    <property type="entry name" value="P-loop containing nucleoside triphosphate hydrolases"/>
    <property type="match status" value="1"/>
</dbReference>
<dbReference type="Proteomes" id="UP000001449">
    <property type="component" value="Chromosome 1"/>
</dbReference>
<dbReference type="SMART" id="SM00382">
    <property type="entry name" value="AAA"/>
    <property type="match status" value="1"/>
</dbReference>
<evidence type="ECO:0000313" key="3">
    <source>
        <dbReference type="EMBL" id="EED96371.1"/>
    </source>
</evidence>
<dbReference type="EMBL" id="CM000638">
    <property type="protein sequence ID" value="EED96371.1"/>
    <property type="molecule type" value="Genomic_DNA"/>
</dbReference>
<dbReference type="GeneID" id="7451556"/>
<dbReference type="eggNOG" id="KOG0730">
    <property type="taxonomic scope" value="Eukaryota"/>
</dbReference>
<dbReference type="GO" id="GO:0016887">
    <property type="term" value="F:ATP hydrolysis activity"/>
    <property type="evidence" value="ECO:0007669"/>
    <property type="project" value="InterPro"/>
</dbReference>
<evidence type="ECO:0000259" key="2">
    <source>
        <dbReference type="SMART" id="SM00382"/>
    </source>
</evidence>
<accession>B8BQI7</accession>
<evidence type="ECO:0000313" key="4">
    <source>
        <dbReference type="Proteomes" id="UP000001449"/>
    </source>
</evidence>
<gene>
    <name evidence="3" type="ORF">THAPSDRAFT_15417</name>
</gene>
<dbReference type="InterPro" id="IPR050168">
    <property type="entry name" value="AAA_ATPase_domain"/>
</dbReference>
<dbReference type="HOGENOM" id="CLU_000688_21_3_1"/>
<evidence type="ECO:0000256" key="1">
    <source>
        <dbReference type="RuleBase" id="RU003651"/>
    </source>
</evidence>
<dbReference type="AlphaFoldDB" id="B8BQI7"/>
<dbReference type="Pfam" id="PF00004">
    <property type="entry name" value="AAA"/>
    <property type="match status" value="1"/>
</dbReference>
<reference evidence="3 4" key="1">
    <citation type="journal article" date="2004" name="Science">
        <title>The genome of the diatom Thalassiosira pseudonana: ecology, evolution, and metabolism.</title>
        <authorList>
            <person name="Armbrust E.V."/>
            <person name="Berges J.A."/>
            <person name="Bowler C."/>
            <person name="Green B.R."/>
            <person name="Martinez D."/>
            <person name="Putnam N.H."/>
            <person name="Zhou S."/>
            <person name="Allen A.E."/>
            <person name="Apt K.E."/>
            <person name="Bechner M."/>
            <person name="Brzezinski M.A."/>
            <person name="Chaal B.K."/>
            <person name="Chiovitti A."/>
            <person name="Davis A.K."/>
            <person name="Demarest M.S."/>
            <person name="Detter J.C."/>
            <person name="Glavina T."/>
            <person name="Goodstein D."/>
            <person name="Hadi M.Z."/>
            <person name="Hellsten U."/>
            <person name="Hildebrand M."/>
            <person name="Jenkins B.D."/>
            <person name="Jurka J."/>
            <person name="Kapitonov V.V."/>
            <person name="Kroger N."/>
            <person name="Lau W.W."/>
            <person name="Lane T.W."/>
            <person name="Larimer F.W."/>
            <person name="Lippmeier J.C."/>
            <person name="Lucas S."/>
            <person name="Medina M."/>
            <person name="Montsant A."/>
            <person name="Obornik M."/>
            <person name="Parker M.S."/>
            <person name="Palenik B."/>
            <person name="Pazour G.J."/>
            <person name="Richardson P.M."/>
            <person name="Rynearson T.A."/>
            <person name="Saito M.A."/>
            <person name="Schwartz D.C."/>
            <person name="Thamatrakoln K."/>
            <person name="Valentin K."/>
            <person name="Vardi A."/>
            <person name="Wilkerson F.P."/>
            <person name="Rokhsar D.S."/>
        </authorList>
    </citation>
    <scope>NUCLEOTIDE SEQUENCE [LARGE SCALE GENOMIC DNA]</scope>
    <source>
        <strain evidence="3 4">CCMP1335</strain>
    </source>
</reference>
<dbReference type="OMA" id="ANACVGF"/>
<dbReference type="Gene3D" id="1.10.8.60">
    <property type="match status" value="1"/>
</dbReference>
<feature type="domain" description="AAA+ ATPase" evidence="2">
    <location>
        <begin position="5"/>
        <end position="148"/>
    </location>
</feature>
<dbReference type="InterPro" id="IPR003959">
    <property type="entry name" value="ATPase_AAA_core"/>
</dbReference>
<dbReference type="KEGG" id="tps:THAPSDRAFT_15417"/>
<dbReference type="PANTHER" id="PTHR23077">
    <property type="entry name" value="AAA-FAMILY ATPASE"/>
    <property type="match status" value="1"/>
</dbReference>
<name>B8BQI7_THAPS</name>
<protein>
    <recommendedName>
        <fullName evidence="2">AAA+ ATPase domain-containing protein</fullName>
    </recommendedName>
</protein>
<dbReference type="PANTHER" id="PTHR23077:SF117">
    <property type="entry name" value="AAA+ ATPASE DOMAIN-CONTAINING PROTEIN"/>
    <property type="match status" value="1"/>
</dbReference>
<dbReference type="PaxDb" id="35128-Thaps15417"/>
<dbReference type="Gene3D" id="3.40.50.300">
    <property type="entry name" value="P-loop containing nucleotide triphosphate hydrolases"/>
    <property type="match status" value="1"/>
</dbReference>
<dbReference type="RefSeq" id="XP_002286730.1">
    <property type="nucleotide sequence ID" value="XM_002286694.1"/>
</dbReference>
<proteinExistence type="inferred from homology"/>